<dbReference type="HAMAP" id="MF_01077">
    <property type="entry name" value="RimP"/>
    <property type="match status" value="1"/>
</dbReference>
<dbReference type="InterPro" id="IPR028989">
    <property type="entry name" value="RimP_N"/>
</dbReference>
<evidence type="ECO:0000256" key="1">
    <source>
        <dbReference type="ARBA" id="ARBA00022490"/>
    </source>
</evidence>
<name>A0A2K8KXS6_MARES</name>
<evidence type="ECO:0000259" key="4">
    <source>
        <dbReference type="Pfam" id="PF02576"/>
    </source>
</evidence>
<dbReference type="InterPro" id="IPR035956">
    <property type="entry name" value="RimP_N_sf"/>
</dbReference>
<dbReference type="OrthoDB" id="9805006at2"/>
<dbReference type="SUPFAM" id="SSF75420">
    <property type="entry name" value="YhbC-like, N-terminal domain"/>
    <property type="match status" value="1"/>
</dbReference>
<evidence type="ECO:0000313" key="6">
    <source>
        <dbReference type="Proteomes" id="UP000231701"/>
    </source>
</evidence>
<proteinExistence type="inferred from homology"/>
<protein>
    <recommendedName>
        <fullName evidence="3">Ribosome maturation factor RimP</fullName>
    </recommendedName>
</protein>
<dbReference type="GO" id="GO:0005829">
    <property type="term" value="C:cytosol"/>
    <property type="evidence" value="ECO:0007669"/>
    <property type="project" value="TreeGrafter"/>
</dbReference>
<dbReference type="EMBL" id="CP018799">
    <property type="protein sequence ID" value="ATX79780.1"/>
    <property type="molecule type" value="Genomic_DNA"/>
</dbReference>
<sequence>MEEVIRSLLEPITEELGVEIIKITLGSGRNQLLRVMIDQKGGVDSDILARVSRGLALQLDAEDLIPNAYRLEVSSPGLDYAFETTADFERYSGEWVKAFFVDGRTVEGRNLGPLESGDAFTLQVEGKRPSDTQEEVISLNEVTKVVRAINWKEVSRSRK</sequence>
<evidence type="ECO:0000256" key="2">
    <source>
        <dbReference type="ARBA" id="ARBA00022517"/>
    </source>
</evidence>
<feature type="domain" description="Ribosome maturation factor RimP N-terminal" evidence="4">
    <location>
        <begin position="8"/>
        <end position="79"/>
    </location>
</feature>
<accession>A0A2K8KXS6</accession>
<gene>
    <name evidence="3" type="primary">rimP</name>
    <name evidence="5" type="ORF">Ga0123461_1364</name>
</gene>
<dbReference type="GO" id="GO:0000028">
    <property type="term" value="P:ribosomal small subunit assembly"/>
    <property type="evidence" value="ECO:0007669"/>
    <property type="project" value="TreeGrafter"/>
</dbReference>
<comment type="similarity">
    <text evidence="3">Belongs to the RimP family.</text>
</comment>
<dbReference type="Proteomes" id="UP000231701">
    <property type="component" value="Chromosome"/>
</dbReference>
<dbReference type="PANTHER" id="PTHR33867">
    <property type="entry name" value="RIBOSOME MATURATION FACTOR RIMP"/>
    <property type="match status" value="1"/>
</dbReference>
<dbReference type="Pfam" id="PF02576">
    <property type="entry name" value="RimP_N"/>
    <property type="match status" value="1"/>
</dbReference>
<reference evidence="5 6" key="1">
    <citation type="submission" date="2016-12" db="EMBL/GenBank/DDBJ databases">
        <title>Isolation and genomic insights into novel planktonic Zetaproteobacteria from stratified waters of the Chesapeake Bay.</title>
        <authorList>
            <person name="McAllister S.M."/>
            <person name="Kato S."/>
            <person name="Chan C.S."/>
            <person name="Chiu B.K."/>
            <person name="Field E.K."/>
        </authorList>
    </citation>
    <scope>NUCLEOTIDE SEQUENCE [LARGE SCALE GENOMIC DNA]</scope>
    <source>
        <strain evidence="5 6">CP-5</strain>
    </source>
</reference>
<dbReference type="Gene3D" id="3.30.300.70">
    <property type="entry name" value="RimP-like superfamily, N-terminal"/>
    <property type="match status" value="1"/>
</dbReference>
<organism evidence="5 6">
    <name type="scientific">Mariprofundus aestuarium</name>
    <dbReference type="NCBI Taxonomy" id="1921086"/>
    <lineage>
        <taxon>Bacteria</taxon>
        <taxon>Pseudomonadati</taxon>
        <taxon>Pseudomonadota</taxon>
        <taxon>Candidatius Mariprofundia</taxon>
        <taxon>Mariprofundales</taxon>
        <taxon>Mariprofundaceae</taxon>
        <taxon>Mariprofundus</taxon>
    </lineage>
</organism>
<keyword evidence="1 3" id="KW-0963">Cytoplasm</keyword>
<evidence type="ECO:0000256" key="3">
    <source>
        <dbReference type="HAMAP-Rule" id="MF_01077"/>
    </source>
</evidence>
<dbReference type="InterPro" id="IPR003728">
    <property type="entry name" value="Ribosome_maturation_RimP"/>
</dbReference>
<dbReference type="GO" id="GO:0006412">
    <property type="term" value="P:translation"/>
    <property type="evidence" value="ECO:0007669"/>
    <property type="project" value="TreeGrafter"/>
</dbReference>
<dbReference type="AlphaFoldDB" id="A0A2K8KXS6"/>
<keyword evidence="2 3" id="KW-0690">Ribosome biogenesis</keyword>
<keyword evidence="6" id="KW-1185">Reference proteome</keyword>
<dbReference type="PANTHER" id="PTHR33867:SF1">
    <property type="entry name" value="RIBOSOME MATURATION FACTOR RIMP"/>
    <property type="match status" value="1"/>
</dbReference>
<evidence type="ECO:0000313" key="5">
    <source>
        <dbReference type="EMBL" id="ATX79780.1"/>
    </source>
</evidence>
<comment type="subcellular location">
    <subcellularLocation>
        <location evidence="3">Cytoplasm</location>
    </subcellularLocation>
</comment>
<comment type="function">
    <text evidence="3">Required for maturation of 30S ribosomal subunits.</text>
</comment>
<dbReference type="KEGG" id="maes:Ga0123461_1364"/>